<evidence type="ECO:0000256" key="5">
    <source>
        <dbReference type="PIRSR" id="PIRSR615500-1"/>
    </source>
</evidence>
<dbReference type="Proteomes" id="UP000234849">
    <property type="component" value="Unassembled WGS sequence"/>
</dbReference>
<dbReference type="Proteomes" id="UP001079535">
    <property type="component" value="Unassembled WGS sequence"/>
</dbReference>
<feature type="active site" description="Charge relay system" evidence="5 6">
    <location>
        <position position="31"/>
    </location>
</feature>
<keyword evidence="4 6" id="KW-0720">Serine protease</keyword>
<dbReference type="PROSITE" id="PS00136">
    <property type="entry name" value="SUBTILASE_ASP"/>
    <property type="match status" value="1"/>
</dbReference>
<dbReference type="SUPFAM" id="SSF52743">
    <property type="entry name" value="Subtilisin-like"/>
    <property type="match status" value="1"/>
</dbReference>
<evidence type="ECO:0000256" key="3">
    <source>
        <dbReference type="ARBA" id="ARBA00022801"/>
    </source>
</evidence>
<dbReference type="Proteomes" id="UP001076974">
    <property type="component" value="Unassembled WGS sequence"/>
</dbReference>
<evidence type="ECO:0000256" key="2">
    <source>
        <dbReference type="ARBA" id="ARBA00022670"/>
    </source>
</evidence>
<dbReference type="PRINTS" id="PR00723">
    <property type="entry name" value="SUBTILISIN"/>
</dbReference>
<dbReference type="AlphaFoldDB" id="A0A2N5NG08"/>
<evidence type="ECO:0000313" key="9">
    <source>
        <dbReference type="EMBL" id="MCZ0667590.1"/>
    </source>
</evidence>
<dbReference type="Proteomes" id="UP000235093">
    <property type="component" value="Unassembled WGS sequence"/>
</dbReference>
<dbReference type="InterPro" id="IPR023827">
    <property type="entry name" value="Peptidase_S8_Asp-AS"/>
</dbReference>
<evidence type="ECO:0000256" key="6">
    <source>
        <dbReference type="PROSITE-ProRule" id="PRU01240"/>
    </source>
</evidence>
<evidence type="ECO:0000313" key="12">
    <source>
        <dbReference type="EMBL" id="PLT75762.1"/>
    </source>
</evidence>
<keyword evidence="2 6" id="KW-0645">Protease</keyword>
<dbReference type="GO" id="GO:0006508">
    <property type="term" value="P:proteolysis"/>
    <property type="evidence" value="ECO:0007669"/>
    <property type="project" value="UniProtKB-KW"/>
</dbReference>
<evidence type="ECO:0000256" key="7">
    <source>
        <dbReference type="RuleBase" id="RU003355"/>
    </source>
</evidence>
<comment type="similarity">
    <text evidence="1 6 7">Belongs to the peptidase S8 family.</text>
</comment>
<dbReference type="Pfam" id="PF00082">
    <property type="entry name" value="Peptidase_S8"/>
    <property type="match status" value="1"/>
</dbReference>
<evidence type="ECO:0000313" key="14">
    <source>
        <dbReference type="Proteomes" id="UP000235093"/>
    </source>
</evidence>
<dbReference type="InterPro" id="IPR015500">
    <property type="entry name" value="Peptidase_S8_subtilisin-rel"/>
</dbReference>
<dbReference type="InterPro" id="IPR036852">
    <property type="entry name" value="Peptidase_S8/S53_dom_sf"/>
</dbReference>
<reference evidence="13 14" key="1">
    <citation type="journal article" date="2017" name="Genome Med.">
        <title>A novel Ruminococcus gnavus clade enriched in inflammatory bowel disease patients.</title>
        <authorList>
            <person name="Hall A.B."/>
            <person name="Yassour M."/>
            <person name="Sauk J."/>
            <person name="Garner A."/>
            <person name="Jiang X."/>
            <person name="Arthur T."/>
            <person name="Lagoudas G.K."/>
            <person name="Vatanen T."/>
            <person name="Fornelos N."/>
            <person name="Wilson R."/>
            <person name="Bertha M."/>
            <person name="Cohen M."/>
            <person name="Garber J."/>
            <person name="Khalili H."/>
            <person name="Gevers D."/>
            <person name="Ananthakrishnan A.N."/>
            <person name="Kugathasan S."/>
            <person name="Lander E.S."/>
            <person name="Blainey P."/>
            <person name="Vlamakis H."/>
            <person name="Xavier R.J."/>
            <person name="Huttenhower C."/>
        </authorList>
    </citation>
    <scope>NUCLEOTIDE SEQUENCE [LARGE SCALE GENOMIC DNA]</scope>
    <source>
        <strain evidence="11 13">RJX1118</strain>
        <strain evidence="12 14">RJX1125</strain>
    </source>
</reference>
<dbReference type="PROSITE" id="PS51892">
    <property type="entry name" value="SUBTILASE"/>
    <property type="match status" value="1"/>
</dbReference>
<dbReference type="PANTHER" id="PTHR43806:SF11">
    <property type="entry name" value="CEREVISIN-RELATED"/>
    <property type="match status" value="1"/>
</dbReference>
<accession>A0A2N5NG08</accession>
<dbReference type="EMBL" id="JAPRAY010000010">
    <property type="protein sequence ID" value="MCZ0667590.1"/>
    <property type="molecule type" value="Genomic_DNA"/>
</dbReference>
<evidence type="ECO:0000313" key="11">
    <source>
        <dbReference type="EMBL" id="PLT53532.1"/>
    </source>
</evidence>
<dbReference type="CDD" id="cd07487">
    <property type="entry name" value="Peptidases_S8_1"/>
    <property type="match status" value="1"/>
</dbReference>
<dbReference type="Gene3D" id="3.40.50.200">
    <property type="entry name" value="Peptidase S8/S53 domain"/>
    <property type="match status" value="1"/>
</dbReference>
<dbReference type="InterPro" id="IPR000209">
    <property type="entry name" value="Peptidase_S8/S53_dom"/>
</dbReference>
<reference evidence="9" key="2">
    <citation type="submission" date="2022-11" db="EMBL/GenBank/DDBJ databases">
        <title>Temperate bacteriophages infecting mucin-degrading bacterium Ruminococcus gnavus from the human gut.</title>
        <authorList>
            <person name="Buttimer C."/>
        </authorList>
    </citation>
    <scope>NUCLEOTIDE SEQUENCE</scope>
    <source>
        <strain evidence="9">CCUG 49994</strain>
        <strain evidence="10">CCUG 52279</strain>
    </source>
</reference>
<sequence length="298" mass="32168">MKQAKQIIGYWCEEIQRGRALGQGICVAVLDTGICAHPDFGKRILEFRDFVHRKEQMYDDSGHGTHVAGILAGDGRISGGTYAGIAPKASLLIAKVLDQDGNGSVESVLEGMRWVLSMRKKYPIRVVNISVGAKPNLEQRQKKRLILGAESLWDAGIAVVASAGNDGPERGSIASPGDSRKIITVGAYEEIRRGRTRMGQRWKYSGRGPSDTCIVKPDLVAPGLGIISCGRIDKEKKAYVEKSGTSMAAPIVSGAVACLLSEYPDMTNVEVKLKLRESCISLDEEGTGWGLLNIGELL</sequence>
<gene>
    <name evidence="11" type="ORF">CDL18_12100</name>
    <name evidence="12" type="ORF">CDL23_07045</name>
    <name evidence="10" type="ORF">OZZ16_04375</name>
    <name evidence="9" type="ORF">OZZ17_08520</name>
</gene>
<evidence type="ECO:0000256" key="1">
    <source>
        <dbReference type="ARBA" id="ARBA00011073"/>
    </source>
</evidence>
<dbReference type="EMBL" id="NIHT01000009">
    <property type="protein sequence ID" value="PLT75762.1"/>
    <property type="molecule type" value="Genomic_DNA"/>
</dbReference>
<dbReference type="InterPro" id="IPR023828">
    <property type="entry name" value="Peptidase_S8_Ser-AS"/>
</dbReference>
<protein>
    <submittedName>
        <fullName evidence="11">Peptidase S8</fullName>
    </submittedName>
    <submittedName>
        <fullName evidence="9">S8 family peptidase</fullName>
    </submittedName>
</protein>
<keyword evidence="3 6" id="KW-0378">Hydrolase</keyword>
<feature type="active site" description="Charge relay system" evidence="5 6">
    <location>
        <position position="246"/>
    </location>
</feature>
<feature type="active site" description="Charge relay system" evidence="5 6">
    <location>
        <position position="63"/>
    </location>
</feature>
<dbReference type="PANTHER" id="PTHR43806">
    <property type="entry name" value="PEPTIDASE S8"/>
    <property type="match status" value="1"/>
</dbReference>
<dbReference type="EMBL" id="JAPRBD010000003">
    <property type="protein sequence ID" value="MCZ0689158.1"/>
    <property type="molecule type" value="Genomic_DNA"/>
</dbReference>
<dbReference type="EMBL" id="NIHM01000018">
    <property type="protein sequence ID" value="PLT53532.1"/>
    <property type="molecule type" value="Genomic_DNA"/>
</dbReference>
<name>A0A2N5NG08_MEDGN</name>
<organism evidence="11 13">
    <name type="scientific">Mediterraneibacter gnavus</name>
    <name type="common">Ruminococcus gnavus</name>
    <dbReference type="NCBI Taxonomy" id="33038"/>
    <lineage>
        <taxon>Bacteria</taxon>
        <taxon>Bacillati</taxon>
        <taxon>Bacillota</taxon>
        <taxon>Clostridia</taxon>
        <taxon>Lachnospirales</taxon>
        <taxon>Lachnospiraceae</taxon>
        <taxon>Mediterraneibacter</taxon>
    </lineage>
</organism>
<evidence type="ECO:0000313" key="13">
    <source>
        <dbReference type="Proteomes" id="UP000234849"/>
    </source>
</evidence>
<dbReference type="RefSeq" id="WP_022038301.1">
    <property type="nucleotide sequence ID" value="NZ_BAABXV010000001.1"/>
</dbReference>
<proteinExistence type="inferred from homology"/>
<dbReference type="GO" id="GO:0004252">
    <property type="term" value="F:serine-type endopeptidase activity"/>
    <property type="evidence" value="ECO:0007669"/>
    <property type="project" value="UniProtKB-UniRule"/>
</dbReference>
<dbReference type="PROSITE" id="PS00138">
    <property type="entry name" value="SUBTILASE_SER"/>
    <property type="match status" value="1"/>
</dbReference>
<dbReference type="InterPro" id="IPR050131">
    <property type="entry name" value="Peptidase_S8_subtilisin-like"/>
</dbReference>
<evidence type="ECO:0000259" key="8">
    <source>
        <dbReference type="Pfam" id="PF00082"/>
    </source>
</evidence>
<dbReference type="InterPro" id="IPR022398">
    <property type="entry name" value="Peptidase_S8_His-AS"/>
</dbReference>
<evidence type="ECO:0000256" key="4">
    <source>
        <dbReference type="ARBA" id="ARBA00022825"/>
    </source>
</evidence>
<feature type="domain" description="Peptidase S8/S53" evidence="8">
    <location>
        <begin position="22"/>
        <end position="278"/>
    </location>
</feature>
<evidence type="ECO:0000313" key="10">
    <source>
        <dbReference type="EMBL" id="MCZ0689158.1"/>
    </source>
</evidence>
<dbReference type="PROSITE" id="PS00137">
    <property type="entry name" value="SUBTILASE_HIS"/>
    <property type="match status" value="1"/>
</dbReference>
<comment type="caution">
    <text evidence="11">The sequence shown here is derived from an EMBL/GenBank/DDBJ whole genome shotgun (WGS) entry which is preliminary data.</text>
</comment>